<feature type="region of interest" description="Disordered" evidence="1">
    <location>
        <begin position="54"/>
        <end position="73"/>
    </location>
</feature>
<feature type="domain" description="J" evidence="2">
    <location>
        <begin position="177"/>
        <end position="244"/>
    </location>
</feature>
<evidence type="ECO:0000313" key="3">
    <source>
        <dbReference type="EMBL" id="KAG7160361.1"/>
    </source>
</evidence>
<evidence type="ECO:0000313" key="4">
    <source>
        <dbReference type="Proteomes" id="UP000747542"/>
    </source>
</evidence>
<dbReference type="InterPro" id="IPR051964">
    <property type="entry name" value="Chaperone_stress_response"/>
</dbReference>
<keyword evidence="4" id="KW-1185">Reference proteome</keyword>
<proteinExistence type="predicted"/>
<dbReference type="PANTHER" id="PTHR44029">
    <property type="entry name" value="DNAJ HOMOLOG SUBFAMILY C MEMBER 21"/>
    <property type="match status" value="1"/>
</dbReference>
<comment type="caution">
    <text evidence="3">The sequence shown here is derived from an EMBL/GenBank/DDBJ whole genome shotgun (WGS) entry which is preliminary data.</text>
</comment>
<feature type="non-terminal residue" evidence="3">
    <location>
        <position position="1"/>
    </location>
</feature>
<dbReference type="SUPFAM" id="SSF46565">
    <property type="entry name" value="Chaperone J-domain"/>
    <property type="match status" value="3"/>
</dbReference>
<feature type="domain" description="J" evidence="2">
    <location>
        <begin position="339"/>
        <end position="406"/>
    </location>
</feature>
<feature type="domain" description="J" evidence="2">
    <location>
        <begin position="1"/>
        <end position="65"/>
    </location>
</feature>
<gene>
    <name evidence="3" type="primary">Dnaj10-L</name>
    <name evidence="3" type="ORF">Hamer_G001582</name>
</gene>
<dbReference type="Gene3D" id="1.10.287.110">
    <property type="entry name" value="DnaJ domain"/>
    <property type="match status" value="3"/>
</dbReference>
<organism evidence="3 4">
    <name type="scientific">Homarus americanus</name>
    <name type="common">American lobster</name>
    <dbReference type="NCBI Taxonomy" id="6706"/>
    <lineage>
        <taxon>Eukaryota</taxon>
        <taxon>Metazoa</taxon>
        <taxon>Ecdysozoa</taxon>
        <taxon>Arthropoda</taxon>
        <taxon>Crustacea</taxon>
        <taxon>Multicrustacea</taxon>
        <taxon>Malacostraca</taxon>
        <taxon>Eumalacostraca</taxon>
        <taxon>Eucarida</taxon>
        <taxon>Decapoda</taxon>
        <taxon>Pleocyemata</taxon>
        <taxon>Astacidea</taxon>
        <taxon>Nephropoidea</taxon>
        <taxon>Nephropidae</taxon>
        <taxon>Homarus</taxon>
    </lineage>
</organism>
<dbReference type="InterPro" id="IPR001623">
    <property type="entry name" value="DnaJ_domain"/>
</dbReference>
<dbReference type="PANTHER" id="PTHR44029:SF1">
    <property type="entry name" value="DNAJ HOMOLOG SUBFAMILY C MEMBER 21"/>
    <property type="match status" value="1"/>
</dbReference>
<sequence length="517" mass="59718">KTLGVTFNASETEIRQAYLPLARRCHPDKNPNDPKATKTFQKLQDAYEVLRNGHFLDRGSSDTAPETQETTPKRMPTFVCRPQVTVNLSINRSSKSYSGHPDSNAKFYSVFQKLFREISFWEMKCKQNTSKLPPPSFGRSSTPLKDVKTFYKYWAEFSTKILKPVQQHREQFNTEVRSLKTLGVTFNASETEIRQAYLPLARRCHPDKNPNDPKATKTFQKLQDAYEVLRNGHFLDRGSSDTAPETQETTPKRMPTFVCRPQVTVNLSINRSSKSYSGHPDSNAKFYSVFQKLFREISFWEMKCKQNTSKLPPPSFGRSSTPLKDVKTFYKYWAEFSTKMYKTLGVTFNASETEIRQAYLPLARRCHPDKNPNDPKATKTFQKLQDAYEVLRNGHFLDRGSSDTAPETQETTPKRMPTFVCRPQVTVNLSINRSSKSYSGHPDSNAKFYSVFQKLFREISFWEMKCKQNTSKLPPPSFGRSSTPLKDVKTFYKYWAEFSTKMYVRPKGKHNWALIST</sequence>
<dbReference type="GO" id="GO:0005737">
    <property type="term" value="C:cytoplasm"/>
    <property type="evidence" value="ECO:0007669"/>
    <property type="project" value="TreeGrafter"/>
</dbReference>
<dbReference type="PRINTS" id="PR00625">
    <property type="entry name" value="JDOMAIN"/>
</dbReference>
<dbReference type="AlphaFoldDB" id="A0A8J5JQA8"/>
<dbReference type="SMART" id="SM00271">
    <property type="entry name" value="DnaJ"/>
    <property type="match status" value="3"/>
</dbReference>
<dbReference type="EMBL" id="JAHLQT010031306">
    <property type="protein sequence ID" value="KAG7160361.1"/>
    <property type="molecule type" value="Genomic_DNA"/>
</dbReference>
<protein>
    <submittedName>
        <fullName evidence="3">Chaperone protein dnaJ 10-like</fullName>
    </submittedName>
</protein>
<feature type="compositionally biased region" description="Polar residues" evidence="1">
    <location>
        <begin position="61"/>
        <end position="70"/>
    </location>
</feature>
<reference evidence="3" key="1">
    <citation type="journal article" date="2021" name="Sci. Adv.">
        <title>The American lobster genome reveals insights on longevity, neural, and immune adaptations.</title>
        <authorList>
            <person name="Polinski J.M."/>
            <person name="Zimin A.V."/>
            <person name="Clark K.F."/>
            <person name="Kohn A.B."/>
            <person name="Sadowski N."/>
            <person name="Timp W."/>
            <person name="Ptitsyn A."/>
            <person name="Khanna P."/>
            <person name="Romanova D.Y."/>
            <person name="Williams P."/>
            <person name="Greenwood S.J."/>
            <person name="Moroz L.L."/>
            <person name="Walt D.R."/>
            <person name="Bodnar A.G."/>
        </authorList>
    </citation>
    <scope>NUCLEOTIDE SEQUENCE</scope>
    <source>
        <strain evidence="3">GMGI-L3</strain>
    </source>
</reference>
<name>A0A8J5JQA8_HOMAM</name>
<evidence type="ECO:0000256" key="1">
    <source>
        <dbReference type="SAM" id="MobiDB-lite"/>
    </source>
</evidence>
<dbReference type="Proteomes" id="UP000747542">
    <property type="component" value="Unassembled WGS sequence"/>
</dbReference>
<dbReference type="PROSITE" id="PS50076">
    <property type="entry name" value="DNAJ_2"/>
    <property type="match status" value="3"/>
</dbReference>
<accession>A0A8J5JQA8</accession>
<dbReference type="CDD" id="cd06257">
    <property type="entry name" value="DnaJ"/>
    <property type="match status" value="3"/>
</dbReference>
<dbReference type="Pfam" id="PF00226">
    <property type="entry name" value="DnaJ"/>
    <property type="match status" value="3"/>
</dbReference>
<dbReference type="InterPro" id="IPR036869">
    <property type="entry name" value="J_dom_sf"/>
</dbReference>
<evidence type="ECO:0000259" key="2">
    <source>
        <dbReference type="PROSITE" id="PS50076"/>
    </source>
</evidence>